<feature type="transmembrane region" description="Helical" evidence="1">
    <location>
        <begin position="240"/>
        <end position="259"/>
    </location>
</feature>
<dbReference type="HOGENOM" id="CLU_1154673_0_0_12"/>
<dbReference type="KEGG" id="bpw:WESB_0596"/>
<dbReference type="Proteomes" id="UP000003759">
    <property type="component" value="Chromosome"/>
</dbReference>
<gene>
    <name evidence="2" type="ORF">WESB_0596</name>
</gene>
<organism evidence="2 3">
    <name type="scientific">Brachyspira pilosicoli WesB</name>
    <dbReference type="NCBI Taxonomy" id="1161918"/>
    <lineage>
        <taxon>Bacteria</taxon>
        <taxon>Pseudomonadati</taxon>
        <taxon>Spirochaetota</taxon>
        <taxon>Spirochaetia</taxon>
        <taxon>Brachyspirales</taxon>
        <taxon>Brachyspiraceae</taxon>
        <taxon>Brachyspira</taxon>
    </lineage>
</organism>
<evidence type="ECO:0000313" key="3">
    <source>
        <dbReference type="Proteomes" id="UP000003759"/>
    </source>
</evidence>
<keyword evidence="1" id="KW-1133">Transmembrane helix</keyword>
<reference evidence="2 3" key="1">
    <citation type="journal article" date="2012" name="BMC Genomics">
        <title>Comparative genomics of Brachyspira pilosicoli strains: genome rearrangements, reductions and correlation of genetic compliment with phenotypic diversity.</title>
        <authorList>
            <person name="Mappley L.J."/>
            <person name="Black M.L."/>
            <person name="Abuoun M."/>
            <person name="Darby A.C."/>
            <person name="Woodward M.J."/>
            <person name="Parkhill J."/>
            <person name="Turner A.K."/>
            <person name="Bellgard M.I."/>
            <person name="La T."/>
            <person name="Phillips N.D."/>
            <person name="La Ragione R.M."/>
            <person name="Hampson D.J."/>
        </authorList>
    </citation>
    <scope>NUCLEOTIDE SEQUENCE [LARGE SCALE GENOMIC DNA]</scope>
    <source>
        <strain evidence="2">WesB</strain>
    </source>
</reference>
<dbReference type="EMBL" id="HE793032">
    <property type="protein sequence ID" value="CCG56066.1"/>
    <property type="molecule type" value="Genomic_DNA"/>
</dbReference>
<name>K0JJ10_BRAPL</name>
<evidence type="ECO:0008006" key="4">
    <source>
        <dbReference type="Google" id="ProtNLM"/>
    </source>
</evidence>
<protein>
    <recommendedName>
        <fullName evidence="4">Serpentine_recp domain containing protein</fullName>
    </recommendedName>
</protein>
<feature type="transmembrane region" description="Helical" evidence="1">
    <location>
        <begin position="202"/>
        <end position="220"/>
    </location>
</feature>
<evidence type="ECO:0000256" key="1">
    <source>
        <dbReference type="SAM" id="Phobius"/>
    </source>
</evidence>
<dbReference type="AlphaFoldDB" id="K0JJ10"/>
<feature type="transmembrane region" description="Helical" evidence="1">
    <location>
        <begin position="17"/>
        <end position="35"/>
    </location>
</feature>
<accession>K0JJ10</accession>
<evidence type="ECO:0000313" key="2">
    <source>
        <dbReference type="EMBL" id="CCG56066.1"/>
    </source>
</evidence>
<keyword evidence="1" id="KW-0472">Membrane</keyword>
<dbReference type="PATRIC" id="fig|1161918.5.peg.2470"/>
<proteinExistence type="predicted"/>
<keyword evidence="1" id="KW-0812">Transmembrane</keyword>
<sequence>MIIHEYTKLKKTFFNKIYIIAILLNILSSTMFAEIDFNLIAPFGYNFTFSDIKTTSAGTYYSLLTSKDSDYYEVGVQSQIGYNFYTKNGIFKSISVMAEIGYQLFPMSMSYYGYNTKYITNNVLFHTLHLGLIQKFYVFDRLSFGIGGGVRIPFSADIRKNNVEDPTGKSPFPINNGKYDYNYIKTLFDSRVIPYIKLTMDVYYFFNDFVSLIAGFYFTYSMDMKFNTDTLNLYFNDEYYRNYSYSSIGVGLNIGLSIGRKGSNQIKRIE</sequence>